<evidence type="ECO:0000313" key="3">
    <source>
        <dbReference type="Proteomes" id="UP000305067"/>
    </source>
</evidence>
<gene>
    <name evidence="2" type="ORF">BDV98DRAFT_608273</name>
</gene>
<feature type="compositionally biased region" description="Low complexity" evidence="1">
    <location>
        <begin position="1"/>
        <end position="26"/>
    </location>
</feature>
<dbReference type="EMBL" id="ML178860">
    <property type="protein sequence ID" value="TFK96430.1"/>
    <property type="molecule type" value="Genomic_DNA"/>
</dbReference>
<accession>A0A5C3Q7S9</accession>
<protein>
    <submittedName>
        <fullName evidence="2">Uncharacterized protein</fullName>
    </submittedName>
</protein>
<evidence type="ECO:0000313" key="2">
    <source>
        <dbReference type="EMBL" id="TFK96430.1"/>
    </source>
</evidence>
<feature type="region of interest" description="Disordered" evidence="1">
    <location>
        <begin position="1"/>
        <end position="83"/>
    </location>
</feature>
<feature type="compositionally biased region" description="Basic residues" evidence="1">
    <location>
        <begin position="59"/>
        <end position="72"/>
    </location>
</feature>
<feature type="compositionally biased region" description="Polar residues" evidence="1">
    <location>
        <begin position="27"/>
        <end position="41"/>
    </location>
</feature>
<proteinExistence type="predicted"/>
<keyword evidence="3" id="KW-1185">Reference proteome</keyword>
<evidence type="ECO:0000256" key="1">
    <source>
        <dbReference type="SAM" id="MobiDB-lite"/>
    </source>
</evidence>
<dbReference type="AlphaFoldDB" id="A0A5C3Q7S9"/>
<name>A0A5C3Q7S9_9AGAR</name>
<dbReference type="Proteomes" id="UP000305067">
    <property type="component" value="Unassembled WGS sequence"/>
</dbReference>
<organism evidence="2 3">
    <name type="scientific">Pterulicium gracile</name>
    <dbReference type="NCBI Taxonomy" id="1884261"/>
    <lineage>
        <taxon>Eukaryota</taxon>
        <taxon>Fungi</taxon>
        <taxon>Dikarya</taxon>
        <taxon>Basidiomycota</taxon>
        <taxon>Agaricomycotina</taxon>
        <taxon>Agaricomycetes</taxon>
        <taxon>Agaricomycetidae</taxon>
        <taxon>Agaricales</taxon>
        <taxon>Pleurotineae</taxon>
        <taxon>Pterulaceae</taxon>
        <taxon>Pterulicium</taxon>
    </lineage>
</organism>
<reference evidence="2 3" key="1">
    <citation type="journal article" date="2019" name="Nat. Ecol. Evol.">
        <title>Megaphylogeny resolves global patterns of mushroom evolution.</title>
        <authorList>
            <person name="Varga T."/>
            <person name="Krizsan K."/>
            <person name="Foldi C."/>
            <person name="Dima B."/>
            <person name="Sanchez-Garcia M."/>
            <person name="Sanchez-Ramirez S."/>
            <person name="Szollosi G.J."/>
            <person name="Szarkandi J.G."/>
            <person name="Papp V."/>
            <person name="Albert L."/>
            <person name="Andreopoulos W."/>
            <person name="Angelini C."/>
            <person name="Antonin V."/>
            <person name="Barry K.W."/>
            <person name="Bougher N.L."/>
            <person name="Buchanan P."/>
            <person name="Buyck B."/>
            <person name="Bense V."/>
            <person name="Catcheside P."/>
            <person name="Chovatia M."/>
            <person name="Cooper J."/>
            <person name="Damon W."/>
            <person name="Desjardin D."/>
            <person name="Finy P."/>
            <person name="Geml J."/>
            <person name="Haridas S."/>
            <person name="Hughes K."/>
            <person name="Justo A."/>
            <person name="Karasinski D."/>
            <person name="Kautmanova I."/>
            <person name="Kiss B."/>
            <person name="Kocsube S."/>
            <person name="Kotiranta H."/>
            <person name="LaButti K.M."/>
            <person name="Lechner B.E."/>
            <person name="Liimatainen K."/>
            <person name="Lipzen A."/>
            <person name="Lukacs Z."/>
            <person name="Mihaltcheva S."/>
            <person name="Morgado L.N."/>
            <person name="Niskanen T."/>
            <person name="Noordeloos M.E."/>
            <person name="Ohm R.A."/>
            <person name="Ortiz-Santana B."/>
            <person name="Ovrebo C."/>
            <person name="Racz N."/>
            <person name="Riley R."/>
            <person name="Savchenko A."/>
            <person name="Shiryaev A."/>
            <person name="Soop K."/>
            <person name="Spirin V."/>
            <person name="Szebenyi C."/>
            <person name="Tomsovsky M."/>
            <person name="Tulloss R.E."/>
            <person name="Uehling J."/>
            <person name="Grigoriev I.V."/>
            <person name="Vagvolgyi C."/>
            <person name="Papp T."/>
            <person name="Martin F.M."/>
            <person name="Miettinen O."/>
            <person name="Hibbett D.S."/>
            <person name="Nagy L.G."/>
        </authorList>
    </citation>
    <scope>NUCLEOTIDE SEQUENCE [LARGE SCALE GENOMIC DNA]</scope>
    <source>
        <strain evidence="2 3">CBS 309.79</strain>
    </source>
</reference>
<sequence>MSSRTLRSSTAATAPTPATTGANSTNVRSNAQEPGSANTSGLKIHIKKPRPARSAGGKMVKHKTVTNGKVKKSVPSTKKSRKATDDALKVAFEPWVPHVLPLDSLDSDYLITPSPFSARILSKSSTTELKLTPAFPCEYVEWTKQLEQENKKRITRKLKERCQEQEECCHEREELAREEEFFAGGNPEPERRRVGCPRKQVVVVEPEVAKEAEKTAVYGEVLAGMPSVWKAGKTPNTGSYISQKDEPRGVMLLVEDGLYDNFKTDLAALLACPQEAINFALTTWKGSPRNSLHPLTSQLGCKAIMSMVREKKLTSVTIIIPDPTEPPVCMAVNLYHYSGNFIFTGRYPRCSRSAVLWGRWTFCVNPKYRASVAKLDSYVPCLKMDRILQPIINVINQEHPSGVYPEWPHQQVIMVDGLAYELNTNRKYVWANTIVHFWFLSASLLIAPTFCFQLRKETNNHQPPMNSQFFRKNQALKAPSAAAGPSQSSPSGSSMTPTLFGTPALAQFYGAHPMFQGSPLFQALHMVSSTRHPRTFPVLSSAVDGANGPTVDNFGTDQQLGGHGAAYNDPEEYAVNAPRYY</sequence>